<dbReference type="Proteomes" id="UP000284006">
    <property type="component" value="Unassembled WGS sequence"/>
</dbReference>
<dbReference type="SMART" id="SM00421">
    <property type="entry name" value="HTH_LUXR"/>
    <property type="match status" value="1"/>
</dbReference>
<evidence type="ECO:0000259" key="4">
    <source>
        <dbReference type="PROSITE" id="PS50043"/>
    </source>
</evidence>
<sequence length="718" mass="79837">GQLVEVDTEHLRFSLAETSEFLRLREQGFLQAEALERLHGKTEGWVAALWLASLTLARRGADSDFIDRFSGSNRAVADYLAEDVLSHQPQEIREFLMRTSILRHLNPSLCQALNPHQNTDGILARLEAASLFLVPIAAEEHSYRYHSLFSDYLRAQLALEQPDELVQLHLAASGWYESHGRSVPAIDHAIEGGAHAHALALALLSSRVHEFLEQGRMHLLARWFDAIPEALLGEHPLLQAASVWASCFTRGPWEAMTQLERSGCERSGDPAVLANVYALRPLLLAMMDRYDEAYAAGRASLQHLPSCNPFADGVLTNAMAHILSTMGENAEAHRLIDMARRGTADSAFNRMYSDSLEGVLDVQQGRLRQATARFRMAVSAGHSTSHNHTNGNAWAGVLFAEATYEANQLDQTEHLLNVYLPLARDVGLPDHMISCHLMLARIAFTRGDIDQAFEQLIKLEYLGQHRQLPRVVASARLERSRLMLMQGNGNGSRHELQRADDRAIWVRVRGHRQLAHDLDYFELAQLRWDLHFGDAIATAPRVLAELDAARALGLNRRALKLQVLHALALERAGDSTGAVAAMRAVLQQACPEGFVRLILDEGPGVGPLILQVHANATGLQHQHSTPIFLEYLQQLLDVIGPLPGLPESASPVMLEPLTRKEDRMLQLLAEGYSNSAMAEKLFVSDSTVRTHLRNINMKLNAQSRTQAVAIARRLQLIR</sequence>
<name>A0A418Y0V5_9BURK</name>
<dbReference type="SUPFAM" id="SSF48452">
    <property type="entry name" value="TPR-like"/>
    <property type="match status" value="1"/>
</dbReference>
<accession>A0A418Y0V5</accession>
<dbReference type="PROSITE" id="PS50043">
    <property type="entry name" value="HTH_LUXR_2"/>
    <property type="match status" value="1"/>
</dbReference>
<reference evidence="5 6" key="1">
    <citation type="submission" date="2018-09" db="EMBL/GenBank/DDBJ databases">
        <authorList>
            <person name="Zhu H."/>
        </authorList>
    </citation>
    <scope>NUCLEOTIDE SEQUENCE [LARGE SCALE GENOMIC DNA]</scope>
    <source>
        <strain evidence="5 6">K1S02-61</strain>
    </source>
</reference>
<dbReference type="AlphaFoldDB" id="A0A418Y0V5"/>
<proteinExistence type="predicted"/>
<organism evidence="5 6">
    <name type="scientific">Massilia cavernae</name>
    <dbReference type="NCBI Taxonomy" id="2320864"/>
    <lineage>
        <taxon>Bacteria</taxon>
        <taxon>Pseudomonadati</taxon>
        <taxon>Pseudomonadota</taxon>
        <taxon>Betaproteobacteria</taxon>
        <taxon>Burkholderiales</taxon>
        <taxon>Oxalobacteraceae</taxon>
        <taxon>Telluria group</taxon>
        <taxon>Massilia</taxon>
    </lineage>
</organism>
<gene>
    <name evidence="5" type="ORF">D3872_09570</name>
</gene>
<dbReference type="InterPro" id="IPR000792">
    <property type="entry name" value="Tscrpt_reg_LuxR_C"/>
</dbReference>
<keyword evidence="2" id="KW-0238">DNA-binding</keyword>
<evidence type="ECO:0000256" key="1">
    <source>
        <dbReference type="ARBA" id="ARBA00023015"/>
    </source>
</evidence>
<dbReference type="SUPFAM" id="SSF46894">
    <property type="entry name" value="C-terminal effector domain of the bipartite response regulators"/>
    <property type="match status" value="1"/>
</dbReference>
<comment type="caution">
    <text evidence="5">The sequence shown here is derived from an EMBL/GenBank/DDBJ whole genome shotgun (WGS) entry which is preliminary data.</text>
</comment>
<keyword evidence="6" id="KW-1185">Reference proteome</keyword>
<evidence type="ECO:0000313" key="6">
    <source>
        <dbReference type="Proteomes" id="UP000284006"/>
    </source>
</evidence>
<dbReference type="InterPro" id="IPR036388">
    <property type="entry name" value="WH-like_DNA-bd_sf"/>
</dbReference>
<dbReference type="RefSeq" id="WP_119810557.1">
    <property type="nucleotide sequence ID" value="NZ_QYUP01000091.1"/>
</dbReference>
<dbReference type="InterPro" id="IPR016032">
    <property type="entry name" value="Sig_transdc_resp-reg_C-effctor"/>
</dbReference>
<dbReference type="GO" id="GO:0006355">
    <property type="term" value="P:regulation of DNA-templated transcription"/>
    <property type="evidence" value="ECO:0007669"/>
    <property type="project" value="InterPro"/>
</dbReference>
<dbReference type="PRINTS" id="PR00038">
    <property type="entry name" value="HTHLUXR"/>
</dbReference>
<feature type="domain" description="HTH luxR-type" evidence="4">
    <location>
        <begin position="650"/>
        <end position="715"/>
    </location>
</feature>
<dbReference type="EMBL" id="QYUP01000091">
    <property type="protein sequence ID" value="RJG18921.1"/>
    <property type="molecule type" value="Genomic_DNA"/>
</dbReference>
<evidence type="ECO:0000313" key="5">
    <source>
        <dbReference type="EMBL" id="RJG18921.1"/>
    </source>
</evidence>
<dbReference type="PANTHER" id="PTHR44688:SF16">
    <property type="entry name" value="DNA-BINDING TRANSCRIPTIONAL ACTIVATOR DEVR_DOSR"/>
    <property type="match status" value="1"/>
</dbReference>
<keyword evidence="1" id="KW-0805">Transcription regulation</keyword>
<dbReference type="PANTHER" id="PTHR44688">
    <property type="entry name" value="DNA-BINDING TRANSCRIPTIONAL ACTIVATOR DEVR_DOSR"/>
    <property type="match status" value="1"/>
</dbReference>
<dbReference type="Pfam" id="PF00196">
    <property type="entry name" value="GerE"/>
    <property type="match status" value="1"/>
</dbReference>
<protein>
    <submittedName>
        <fullName evidence="5">Helix-turn-helix transcriptional regulator</fullName>
    </submittedName>
</protein>
<evidence type="ECO:0000256" key="2">
    <source>
        <dbReference type="ARBA" id="ARBA00023125"/>
    </source>
</evidence>
<dbReference type="InterPro" id="IPR059106">
    <property type="entry name" value="WHD_MalT"/>
</dbReference>
<dbReference type="Pfam" id="PF17874">
    <property type="entry name" value="TPR_MalT"/>
    <property type="match status" value="1"/>
</dbReference>
<dbReference type="Gene3D" id="1.25.40.10">
    <property type="entry name" value="Tetratricopeptide repeat domain"/>
    <property type="match status" value="1"/>
</dbReference>
<dbReference type="InterPro" id="IPR041617">
    <property type="entry name" value="TPR_MalT"/>
</dbReference>
<feature type="non-terminal residue" evidence="5">
    <location>
        <position position="1"/>
    </location>
</feature>
<evidence type="ECO:0000256" key="3">
    <source>
        <dbReference type="ARBA" id="ARBA00023163"/>
    </source>
</evidence>
<dbReference type="CDD" id="cd06170">
    <property type="entry name" value="LuxR_C_like"/>
    <property type="match status" value="1"/>
</dbReference>
<keyword evidence="3" id="KW-0804">Transcription</keyword>
<dbReference type="Pfam" id="PF25873">
    <property type="entry name" value="WHD_MalT"/>
    <property type="match status" value="1"/>
</dbReference>
<dbReference type="InterPro" id="IPR011990">
    <property type="entry name" value="TPR-like_helical_dom_sf"/>
</dbReference>
<dbReference type="OrthoDB" id="134985at2"/>
<dbReference type="GO" id="GO:0003677">
    <property type="term" value="F:DNA binding"/>
    <property type="evidence" value="ECO:0007669"/>
    <property type="project" value="UniProtKB-KW"/>
</dbReference>
<dbReference type="Gene3D" id="1.10.10.10">
    <property type="entry name" value="Winged helix-like DNA-binding domain superfamily/Winged helix DNA-binding domain"/>
    <property type="match status" value="1"/>
</dbReference>